<dbReference type="EMBL" id="JADNRY010000057">
    <property type="protein sequence ID" value="KAF9068813.1"/>
    <property type="molecule type" value="Genomic_DNA"/>
</dbReference>
<evidence type="ECO:0000313" key="3">
    <source>
        <dbReference type="Proteomes" id="UP000772434"/>
    </source>
</evidence>
<gene>
    <name evidence="2" type="ORF">BDP27DRAFT_1421630</name>
</gene>
<reference evidence="2" key="1">
    <citation type="submission" date="2020-11" db="EMBL/GenBank/DDBJ databases">
        <authorList>
            <consortium name="DOE Joint Genome Institute"/>
            <person name="Ahrendt S."/>
            <person name="Riley R."/>
            <person name="Andreopoulos W."/>
            <person name="Labutti K."/>
            <person name="Pangilinan J."/>
            <person name="Ruiz-Duenas F.J."/>
            <person name="Barrasa J.M."/>
            <person name="Sanchez-Garcia M."/>
            <person name="Camarero S."/>
            <person name="Miyauchi S."/>
            <person name="Serrano A."/>
            <person name="Linde D."/>
            <person name="Babiker R."/>
            <person name="Drula E."/>
            <person name="Ayuso-Fernandez I."/>
            <person name="Pacheco R."/>
            <person name="Padilla G."/>
            <person name="Ferreira P."/>
            <person name="Barriuso J."/>
            <person name="Kellner H."/>
            <person name="Castanera R."/>
            <person name="Alfaro M."/>
            <person name="Ramirez L."/>
            <person name="Pisabarro A.G."/>
            <person name="Kuo A."/>
            <person name="Tritt A."/>
            <person name="Lipzen A."/>
            <person name="He G."/>
            <person name="Yan M."/>
            <person name="Ng V."/>
            <person name="Cullen D."/>
            <person name="Martin F."/>
            <person name="Rosso M.-N."/>
            <person name="Henrissat B."/>
            <person name="Hibbett D."/>
            <person name="Martinez A.T."/>
            <person name="Grigoriev I.V."/>
        </authorList>
    </citation>
    <scope>NUCLEOTIDE SEQUENCE</scope>
    <source>
        <strain evidence="2">AH 40177</strain>
    </source>
</reference>
<feature type="region of interest" description="Disordered" evidence="1">
    <location>
        <begin position="1"/>
        <end position="36"/>
    </location>
</feature>
<feature type="region of interest" description="Disordered" evidence="1">
    <location>
        <begin position="285"/>
        <end position="318"/>
    </location>
</feature>
<dbReference type="OrthoDB" id="3068459at2759"/>
<evidence type="ECO:0000313" key="2">
    <source>
        <dbReference type="EMBL" id="KAF9068813.1"/>
    </source>
</evidence>
<feature type="compositionally biased region" description="Low complexity" evidence="1">
    <location>
        <begin position="129"/>
        <end position="144"/>
    </location>
</feature>
<keyword evidence="3" id="KW-1185">Reference proteome</keyword>
<dbReference type="Proteomes" id="UP000772434">
    <property type="component" value="Unassembled WGS sequence"/>
</dbReference>
<dbReference type="AlphaFoldDB" id="A0A9P5PRQ3"/>
<proteinExistence type="predicted"/>
<organism evidence="2 3">
    <name type="scientific">Rhodocollybia butyracea</name>
    <dbReference type="NCBI Taxonomy" id="206335"/>
    <lineage>
        <taxon>Eukaryota</taxon>
        <taxon>Fungi</taxon>
        <taxon>Dikarya</taxon>
        <taxon>Basidiomycota</taxon>
        <taxon>Agaricomycotina</taxon>
        <taxon>Agaricomycetes</taxon>
        <taxon>Agaricomycetidae</taxon>
        <taxon>Agaricales</taxon>
        <taxon>Marasmiineae</taxon>
        <taxon>Omphalotaceae</taxon>
        <taxon>Rhodocollybia</taxon>
    </lineage>
</organism>
<name>A0A9P5PRQ3_9AGAR</name>
<evidence type="ECO:0000256" key="1">
    <source>
        <dbReference type="SAM" id="MobiDB-lite"/>
    </source>
</evidence>
<comment type="caution">
    <text evidence="2">The sequence shown here is derived from an EMBL/GenBank/DDBJ whole genome shotgun (WGS) entry which is preliminary data.</text>
</comment>
<sequence length="361" mass="40084">MPTHSPASIRFPSESESARRRFHHARRVPNDKASNRHMACVSEDNHKITFCSSVSDSYTTVTFVPPKRKPRHSDAPNLLFPSSTRLARLAEKEENMAAADVEVKAKLSFKKLLKQKLRQLLPSDTSKGISSASPALISPSTTTSDSASVSPTIAPSRKGTSLFHFGRTRHASDASRAATIGMTSTNKSNLTLNLARPENTSVRRPRNKAVRRSRSFNDIARASIGTRNALDSATRDLADLVLKMERVRESFASSTHPDASESEVRECTIEALDHAFQELANNLRRRSDGSGVDHSSTEREWSSDDEETLCRASDTGDRDLDNLLDEATEEAIEYMTLMNQGGWHMKDQRLVYDAPSTGRWI</sequence>
<feature type="region of interest" description="Disordered" evidence="1">
    <location>
        <begin position="124"/>
        <end position="159"/>
    </location>
</feature>
<accession>A0A9P5PRQ3</accession>
<protein>
    <submittedName>
        <fullName evidence="2">Uncharacterized protein</fullName>
    </submittedName>
</protein>